<evidence type="ECO:0000313" key="5">
    <source>
        <dbReference type="EMBL" id="SHJ97910.1"/>
    </source>
</evidence>
<proteinExistence type="predicted"/>
<dbReference type="PRINTS" id="PR00038">
    <property type="entry name" value="HTHLUXR"/>
</dbReference>
<dbReference type="RefSeq" id="WP_234996892.1">
    <property type="nucleotide sequence ID" value="NZ_CALGVN010000012.1"/>
</dbReference>
<gene>
    <name evidence="5" type="ORF">SAMN05443637_101401</name>
</gene>
<feature type="domain" description="HTH luxR-type" evidence="4">
    <location>
        <begin position="7"/>
        <end position="64"/>
    </location>
</feature>
<accession>A0A1M6NQI4</accession>
<dbReference type="SUPFAM" id="SSF46894">
    <property type="entry name" value="C-terminal effector domain of the bipartite response regulators"/>
    <property type="match status" value="1"/>
</dbReference>
<keyword evidence="1" id="KW-0805">Transcription regulation</keyword>
<dbReference type="Gene3D" id="1.10.10.10">
    <property type="entry name" value="Winged helix-like DNA-binding domain superfamily/Winged helix DNA-binding domain"/>
    <property type="match status" value="1"/>
</dbReference>
<dbReference type="Proteomes" id="UP000184363">
    <property type="component" value="Unassembled WGS sequence"/>
</dbReference>
<dbReference type="EMBL" id="FRAP01000001">
    <property type="protein sequence ID" value="SHJ97910.1"/>
    <property type="molecule type" value="Genomic_DNA"/>
</dbReference>
<dbReference type="PANTHER" id="PTHR44688">
    <property type="entry name" value="DNA-BINDING TRANSCRIPTIONAL ACTIVATOR DEVR_DOSR"/>
    <property type="match status" value="1"/>
</dbReference>
<sequence length="84" mass="8650">MPAGGIREVVCAREGEVLAALGERLSNAESAARSFISVRTVESHVSSLLRKLGAADRRAPAALAAELVGERADGPAEVPSRLVG</sequence>
<organism evidence="5 6">
    <name type="scientific">Pseudonocardia thermophila</name>
    <dbReference type="NCBI Taxonomy" id="1848"/>
    <lineage>
        <taxon>Bacteria</taxon>
        <taxon>Bacillati</taxon>
        <taxon>Actinomycetota</taxon>
        <taxon>Actinomycetes</taxon>
        <taxon>Pseudonocardiales</taxon>
        <taxon>Pseudonocardiaceae</taxon>
        <taxon>Pseudonocardia</taxon>
    </lineage>
</organism>
<dbReference type="CDD" id="cd06170">
    <property type="entry name" value="LuxR_C_like"/>
    <property type="match status" value="1"/>
</dbReference>
<dbReference type="AlphaFoldDB" id="A0A1M6NQI4"/>
<name>A0A1M6NQI4_PSETH</name>
<evidence type="ECO:0000256" key="3">
    <source>
        <dbReference type="ARBA" id="ARBA00023163"/>
    </source>
</evidence>
<evidence type="ECO:0000256" key="2">
    <source>
        <dbReference type="ARBA" id="ARBA00023125"/>
    </source>
</evidence>
<dbReference type="InterPro" id="IPR000792">
    <property type="entry name" value="Tscrpt_reg_LuxR_C"/>
</dbReference>
<evidence type="ECO:0000259" key="4">
    <source>
        <dbReference type="SMART" id="SM00421"/>
    </source>
</evidence>
<protein>
    <submittedName>
        <fullName evidence="5">Regulatory protein, luxR family</fullName>
    </submittedName>
</protein>
<keyword evidence="6" id="KW-1185">Reference proteome</keyword>
<dbReference type="GO" id="GO:0003677">
    <property type="term" value="F:DNA binding"/>
    <property type="evidence" value="ECO:0007669"/>
    <property type="project" value="UniProtKB-KW"/>
</dbReference>
<dbReference type="Pfam" id="PF00196">
    <property type="entry name" value="GerE"/>
    <property type="match status" value="1"/>
</dbReference>
<evidence type="ECO:0000256" key="1">
    <source>
        <dbReference type="ARBA" id="ARBA00023015"/>
    </source>
</evidence>
<dbReference type="STRING" id="1848.SAMN05443637_101401"/>
<dbReference type="SMART" id="SM00421">
    <property type="entry name" value="HTH_LUXR"/>
    <property type="match status" value="1"/>
</dbReference>
<dbReference type="PANTHER" id="PTHR44688:SF16">
    <property type="entry name" value="DNA-BINDING TRANSCRIPTIONAL ACTIVATOR DEVR_DOSR"/>
    <property type="match status" value="1"/>
</dbReference>
<dbReference type="InterPro" id="IPR036388">
    <property type="entry name" value="WH-like_DNA-bd_sf"/>
</dbReference>
<reference evidence="5 6" key="1">
    <citation type="submission" date="2016-11" db="EMBL/GenBank/DDBJ databases">
        <authorList>
            <person name="Jaros S."/>
            <person name="Januszkiewicz K."/>
            <person name="Wedrychowicz H."/>
        </authorList>
    </citation>
    <scope>NUCLEOTIDE SEQUENCE [LARGE SCALE GENOMIC DNA]</scope>
    <source>
        <strain evidence="5 6">DSM 43832</strain>
    </source>
</reference>
<keyword evidence="3" id="KW-0804">Transcription</keyword>
<evidence type="ECO:0000313" key="6">
    <source>
        <dbReference type="Proteomes" id="UP000184363"/>
    </source>
</evidence>
<dbReference type="InterPro" id="IPR016032">
    <property type="entry name" value="Sig_transdc_resp-reg_C-effctor"/>
</dbReference>
<keyword evidence="2" id="KW-0238">DNA-binding</keyword>
<dbReference type="GO" id="GO:0006355">
    <property type="term" value="P:regulation of DNA-templated transcription"/>
    <property type="evidence" value="ECO:0007669"/>
    <property type="project" value="InterPro"/>
</dbReference>